<gene>
    <name evidence="3" type="ORF">Sdia_48940</name>
</gene>
<dbReference type="Proteomes" id="UP000472710">
    <property type="component" value="Unassembled WGS sequence"/>
</dbReference>
<feature type="transmembrane region" description="Helical" evidence="2">
    <location>
        <begin position="71"/>
        <end position="93"/>
    </location>
</feature>
<evidence type="ECO:0000313" key="3">
    <source>
        <dbReference type="EMBL" id="GFH74126.1"/>
    </source>
</evidence>
<protein>
    <recommendedName>
        <fullName evidence="5">DUF485 domain-containing protein</fullName>
    </recommendedName>
</protein>
<evidence type="ECO:0000256" key="1">
    <source>
        <dbReference type="SAM" id="MobiDB-lite"/>
    </source>
</evidence>
<keyword evidence="2" id="KW-0812">Transmembrane</keyword>
<dbReference type="Pfam" id="PF04341">
    <property type="entry name" value="DUF485"/>
    <property type="match status" value="1"/>
</dbReference>
<comment type="caution">
    <text evidence="3">The sequence shown here is derived from an EMBL/GenBank/DDBJ whole genome shotgun (WGS) entry which is preliminary data.</text>
</comment>
<name>A0ABQ1CVH0_STRDI</name>
<dbReference type="EMBL" id="BLLN01000005">
    <property type="protein sequence ID" value="GFH74126.1"/>
    <property type="molecule type" value="Genomic_DNA"/>
</dbReference>
<evidence type="ECO:0008006" key="5">
    <source>
        <dbReference type="Google" id="ProtNLM"/>
    </source>
</evidence>
<dbReference type="PANTHER" id="PTHR38441:SF1">
    <property type="entry name" value="MEMBRANE PROTEIN"/>
    <property type="match status" value="1"/>
</dbReference>
<keyword evidence="4" id="KW-1185">Reference proteome</keyword>
<accession>A0ABQ1CVH0</accession>
<keyword evidence="2" id="KW-0472">Membrane</keyword>
<organism evidence="3 4">
    <name type="scientific">Streptomyces diastaticus subsp. diastaticus</name>
    <dbReference type="NCBI Taxonomy" id="68040"/>
    <lineage>
        <taxon>Bacteria</taxon>
        <taxon>Bacillati</taxon>
        <taxon>Actinomycetota</taxon>
        <taxon>Actinomycetes</taxon>
        <taxon>Kitasatosporales</taxon>
        <taxon>Streptomycetaceae</taxon>
        <taxon>Streptomyces</taxon>
        <taxon>Streptomyces diastaticus group</taxon>
    </lineage>
</organism>
<sequence>MGRPGSTIPGTACRRAGGARPPEREPFLRPGGGSPKTVPAPMDARPSTADVCREVRAGAAFQELRGRHRRFVVPACALFLTWYLAHVVAATTAPALVARPLLGPVNVALAAGFGQFASTFLLTWAYARQAGCGGTGSRPTCAGRPSSSPGRRGDERRPPVPGRRAVQPPRGADSRRHRLGGAAQTGHH</sequence>
<proteinExistence type="predicted"/>
<keyword evidence="2" id="KW-1133">Transmembrane helix</keyword>
<reference evidence="3 4" key="1">
    <citation type="submission" date="2020-02" db="EMBL/GenBank/DDBJ databases">
        <title>Whole genome shotgun sequence of Streptomyces diastaticus subsp. diastaticus NBRC 13412.</title>
        <authorList>
            <person name="Ichikawa N."/>
            <person name="Komaki H."/>
            <person name="Tamura T."/>
        </authorList>
    </citation>
    <scope>NUCLEOTIDE SEQUENCE [LARGE SCALE GENOMIC DNA]</scope>
    <source>
        <strain evidence="3 4">NBRC 13412</strain>
    </source>
</reference>
<feature type="region of interest" description="Disordered" evidence="1">
    <location>
        <begin position="1"/>
        <end position="45"/>
    </location>
</feature>
<dbReference type="PANTHER" id="PTHR38441">
    <property type="entry name" value="INTEGRAL MEMBRANE PROTEIN-RELATED"/>
    <property type="match status" value="1"/>
</dbReference>
<feature type="region of interest" description="Disordered" evidence="1">
    <location>
        <begin position="133"/>
        <end position="188"/>
    </location>
</feature>
<evidence type="ECO:0000256" key="2">
    <source>
        <dbReference type="SAM" id="Phobius"/>
    </source>
</evidence>
<feature type="transmembrane region" description="Helical" evidence="2">
    <location>
        <begin position="105"/>
        <end position="127"/>
    </location>
</feature>
<dbReference type="InterPro" id="IPR007436">
    <property type="entry name" value="DUF485"/>
</dbReference>
<evidence type="ECO:0000313" key="4">
    <source>
        <dbReference type="Proteomes" id="UP000472710"/>
    </source>
</evidence>